<dbReference type="GO" id="GO:0008270">
    <property type="term" value="F:zinc ion binding"/>
    <property type="evidence" value="ECO:0007669"/>
    <property type="project" value="UniProtKB-KW"/>
</dbReference>
<dbReference type="SUPFAM" id="SSF57196">
    <property type="entry name" value="EGF/Laminin"/>
    <property type="match status" value="1"/>
</dbReference>
<reference evidence="5" key="1">
    <citation type="submission" date="2021-02" db="EMBL/GenBank/DDBJ databases">
        <authorList>
            <person name="Nowell W R."/>
        </authorList>
    </citation>
    <scope>NUCLEOTIDE SEQUENCE</scope>
</reference>
<evidence type="ECO:0000313" key="5">
    <source>
        <dbReference type="EMBL" id="CAF1253047.1"/>
    </source>
</evidence>
<comment type="caution">
    <text evidence="5">The sequence shown here is derived from an EMBL/GenBank/DDBJ whole genome shotgun (WGS) entry which is preliminary data.</text>
</comment>
<dbReference type="SMART" id="SM00181">
    <property type="entry name" value="EGF"/>
    <property type="match status" value="1"/>
</dbReference>
<evidence type="ECO:0000259" key="4">
    <source>
        <dbReference type="PROSITE" id="PS50026"/>
    </source>
</evidence>
<dbReference type="EMBL" id="CAJNOJ010000181">
    <property type="protein sequence ID" value="CAF1253047.1"/>
    <property type="molecule type" value="Genomic_DNA"/>
</dbReference>
<name>A0A815A6E4_ADIRI</name>
<dbReference type="SUPFAM" id="SSF101898">
    <property type="entry name" value="NHL repeat"/>
    <property type="match status" value="1"/>
</dbReference>
<dbReference type="InterPro" id="IPR011042">
    <property type="entry name" value="6-blade_b-propeller_TolB-like"/>
</dbReference>
<keyword evidence="2" id="KW-1015">Disulfide bond</keyword>
<dbReference type="Gene3D" id="2.10.25.10">
    <property type="entry name" value="Laminin"/>
    <property type="match status" value="1"/>
</dbReference>
<dbReference type="PROSITE" id="PS50026">
    <property type="entry name" value="EGF_3"/>
    <property type="match status" value="1"/>
</dbReference>
<keyword evidence="2" id="KW-0245">EGF-like domain</keyword>
<dbReference type="OrthoDB" id="412369at2759"/>
<proteinExistence type="predicted"/>
<organism evidence="5 6">
    <name type="scientific">Adineta ricciae</name>
    <name type="common">Rotifer</name>
    <dbReference type="NCBI Taxonomy" id="249248"/>
    <lineage>
        <taxon>Eukaryota</taxon>
        <taxon>Metazoa</taxon>
        <taxon>Spiralia</taxon>
        <taxon>Gnathifera</taxon>
        <taxon>Rotifera</taxon>
        <taxon>Eurotatoria</taxon>
        <taxon>Bdelloidea</taxon>
        <taxon>Adinetida</taxon>
        <taxon>Adinetidae</taxon>
        <taxon>Adineta</taxon>
    </lineage>
</organism>
<keyword evidence="1" id="KW-0677">Repeat</keyword>
<dbReference type="PANTHER" id="PTHR24104:SF25">
    <property type="entry name" value="PROTEIN LIN-41"/>
    <property type="match status" value="1"/>
</dbReference>
<dbReference type="PROSITE" id="PS51125">
    <property type="entry name" value="NHL"/>
    <property type="match status" value="1"/>
</dbReference>
<dbReference type="Gene3D" id="2.120.10.30">
    <property type="entry name" value="TolB, C-terminal domain"/>
    <property type="match status" value="2"/>
</dbReference>
<dbReference type="PANTHER" id="PTHR24104">
    <property type="entry name" value="E3 UBIQUITIN-PROTEIN LIGASE NHLRC1-RELATED"/>
    <property type="match status" value="1"/>
</dbReference>
<sequence>MYVGANNKIYALDKSASTTANGTVIMSVTSRCLDVFVDVNNTLYCCLDGENKVIKISLNNKSSSVSLAAGNGTSGNSSYLLNNPNGIFVDVNRDLYVADRSNNRIQLYRQGSLNGTTIHVTGALTPAGLLNPSGVTLDGDGYLFIVDRGYNRLLASGPNGFRCIAACSPTGTGGSESSQLKDPQKLWFDSFGNIVVIDRSNYRVQIFYLINNASQTTTTTSTSTTSVTFISTTSTTLTITRVTASSIQTTLMSTSRTLQSSTDVHSSDIASIYSISTDNAITTTKSGITSITHYNPMSTAPFFIASSCSNTTNIGLYCNISSSYCSMLDPCRNNAACNNLTNSDQGYVCSCSAGFNGTQCQLNYQSCKPTTCLNNGAHPLLSSSKKRI</sequence>
<dbReference type="InterPro" id="IPR001258">
    <property type="entry name" value="NHL_repeat"/>
</dbReference>
<evidence type="ECO:0000256" key="2">
    <source>
        <dbReference type="PROSITE-ProRule" id="PRU00076"/>
    </source>
</evidence>
<comment type="caution">
    <text evidence="2">Lacks conserved residue(s) required for the propagation of feature annotation.</text>
</comment>
<gene>
    <name evidence="5" type="ORF">EDS130_LOCUS28085</name>
</gene>
<dbReference type="InterPro" id="IPR000742">
    <property type="entry name" value="EGF"/>
</dbReference>
<evidence type="ECO:0000256" key="1">
    <source>
        <dbReference type="ARBA" id="ARBA00022737"/>
    </source>
</evidence>
<dbReference type="Proteomes" id="UP000663852">
    <property type="component" value="Unassembled WGS sequence"/>
</dbReference>
<feature type="disulfide bond" evidence="2">
    <location>
        <begin position="351"/>
        <end position="360"/>
    </location>
</feature>
<dbReference type="PROSITE" id="PS01186">
    <property type="entry name" value="EGF_2"/>
    <property type="match status" value="1"/>
</dbReference>
<dbReference type="AlphaFoldDB" id="A0A815A6E4"/>
<dbReference type="PROSITE" id="PS00022">
    <property type="entry name" value="EGF_1"/>
    <property type="match status" value="1"/>
</dbReference>
<dbReference type="InterPro" id="IPR050952">
    <property type="entry name" value="TRIM-NHL_E3_ligases"/>
</dbReference>
<dbReference type="Pfam" id="PF01436">
    <property type="entry name" value="NHL"/>
    <property type="match status" value="1"/>
</dbReference>
<protein>
    <recommendedName>
        <fullName evidence="4">EGF-like domain-containing protein</fullName>
    </recommendedName>
</protein>
<accession>A0A815A6E4</accession>
<feature type="repeat" description="NHL" evidence="3">
    <location>
        <begin position="81"/>
        <end position="111"/>
    </location>
</feature>
<evidence type="ECO:0000256" key="3">
    <source>
        <dbReference type="PROSITE-ProRule" id="PRU00504"/>
    </source>
</evidence>
<dbReference type="CDD" id="cd05819">
    <property type="entry name" value="NHL"/>
    <property type="match status" value="1"/>
</dbReference>
<feature type="domain" description="EGF-like" evidence="4">
    <location>
        <begin position="321"/>
        <end position="361"/>
    </location>
</feature>
<evidence type="ECO:0000313" key="6">
    <source>
        <dbReference type="Proteomes" id="UP000663852"/>
    </source>
</evidence>